<evidence type="ECO:0000256" key="1">
    <source>
        <dbReference type="SAM" id="MobiDB-lite"/>
    </source>
</evidence>
<dbReference type="Proteomes" id="UP000567179">
    <property type="component" value="Unassembled WGS sequence"/>
</dbReference>
<accession>A0A8H5EYX2</accession>
<dbReference type="OrthoDB" id="3364107at2759"/>
<dbReference type="EMBL" id="JAACJJ010000033">
    <property type="protein sequence ID" value="KAF5317489.1"/>
    <property type="molecule type" value="Genomic_DNA"/>
</dbReference>
<evidence type="ECO:0000313" key="4">
    <source>
        <dbReference type="Proteomes" id="UP000567179"/>
    </source>
</evidence>
<feature type="region of interest" description="Disordered" evidence="1">
    <location>
        <begin position="186"/>
        <end position="205"/>
    </location>
</feature>
<keyword evidence="2" id="KW-0472">Membrane</keyword>
<evidence type="ECO:0008006" key="5">
    <source>
        <dbReference type="Google" id="ProtNLM"/>
    </source>
</evidence>
<feature type="transmembrane region" description="Helical" evidence="2">
    <location>
        <begin position="53"/>
        <end position="78"/>
    </location>
</feature>
<feature type="transmembrane region" description="Helical" evidence="2">
    <location>
        <begin position="85"/>
        <end position="112"/>
    </location>
</feature>
<feature type="compositionally biased region" description="Polar residues" evidence="1">
    <location>
        <begin position="303"/>
        <end position="324"/>
    </location>
</feature>
<keyword evidence="4" id="KW-1185">Reference proteome</keyword>
<gene>
    <name evidence="3" type="ORF">D9619_013151</name>
</gene>
<organism evidence="3 4">
    <name type="scientific">Psilocybe cf. subviscida</name>
    <dbReference type="NCBI Taxonomy" id="2480587"/>
    <lineage>
        <taxon>Eukaryota</taxon>
        <taxon>Fungi</taxon>
        <taxon>Dikarya</taxon>
        <taxon>Basidiomycota</taxon>
        <taxon>Agaricomycotina</taxon>
        <taxon>Agaricomycetes</taxon>
        <taxon>Agaricomycetidae</taxon>
        <taxon>Agaricales</taxon>
        <taxon>Agaricineae</taxon>
        <taxon>Strophariaceae</taxon>
        <taxon>Psilocybe</taxon>
    </lineage>
</organism>
<evidence type="ECO:0000256" key="2">
    <source>
        <dbReference type="SAM" id="Phobius"/>
    </source>
</evidence>
<name>A0A8H5EYX2_9AGAR</name>
<feature type="transmembrane region" description="Helical" evidence="2">
    <location>
        <begin position="143"/>
        <end position="164"/>
    </location>
</feature>
<reference evidence="3 4" key="1">
    <citation type="journal article" date="2020" name="ISME J.">
        <title>Uncovering the hidden diversity of litter-decomposition mechanisms in mushroom-forming fungi.</title>
        <authorList>
            <person name="Floudas D."/>
            <person name="Bentzer J."/>
            <person name="Ahren D."/>
            <person name="Johansson T."/>
            <person name="Persson P."/>
            <person name="Tunlid A."/>
        </authorList>
    </citation>
    <scope>NUCLEOTIDE SEQUENCE [LARGE SCALE GENOMIC DNA]</scope>
    <source>
        <strain evidence="3 4">CBS 101986</strain>
    </source>
</reference>
<dbReference type="AlphaFoldDB" id="A0A8H5EYX2"/>
<keyword evidence="2" id="KW-0812">Transmembrane</keyword>
<sequence length="337" mass="35119">MAQLGAPSSAASGSFMNSLYLFRRVLLGVCSVLNIATLALIGHWLSGSIADDFVFVFEIIGIIAAVLTLVLIPAMLIVSRIRRNAWFVYILTEVVVFGLLWILWTVTAALVIQDFNDLYLGDCSLWLFPASDWCNQLSAIKGLAVTIFVLLLIYVLTLTTFAVVRTFTVGSGVWFQTVQEQTLRAPADSGRAAPTIDGTAPSMWDSEKSANEVHSEGAAASVGGGITGYALQGSPAPSSGVATYPPSSLSQALSMQMGAANSAGPNLNAVGSSVTNLPTGAGAAGGPGAGTAQQYYSGTPQQVNMHVSRSSPPQQAVGSQNVMGNQGAPVTPSYPQL</sequence>
<comment type="caution">
    <text evidence="3">The sequence shown here is derived from an EMBL/GenBank/DDBJ whole genome shotgun (WGS) entry which is preliminary data.</text>
</comment>
<keyword evidence="2" id="KW-1133">Transmembrane helix</keyword>
<feature type="region of interest" description="Disordered" evidence="1">
    <location>
        <begin position="303"/>
        <end position="337"/>
    </location>
</feature>
<proteinExistence type="predicted"/>
<protein>
    <recommendedName>
        <fullName evidence="5">MARVEL domain-containing protein</fullName>
    </recommendedName>
</protein>
<dbReference type="CDD" id="cd00637">
    <property type="entry name" value="7tm_classA_rhodopsin-like"/>
    <property type="match status" value="1"/>
</dbReference>
<evidence type="ECO:0000313" key="3">
    <source>
        <dbReference type="EMBL" id="KAF5317489.1"/>
    </source>
</evidence>
<feature type="transmembrane region" description="Helical" evidence="2">
    <location>
        <begin position="21"/>
        <end position="41"/>
    </location>
</feature>